<evidence type="ECO:0000256" key="7">
    <source>
        <dbReference type="SAM" id="Phobius"/>
    </source>
</evidence>
<dbReference type="PANTHER" id="PTHR34582">
    <property type="entry name" value="UPF0702 TRANSMEMBRANE PROTEIN YCAP"/>
    <property type="match status" value="1"/>
</dbReference>
<protein>
    <recommendedName>
        <fullName evidence="8">YetF C-terminal domain-containing protein</fullName>
    </recommendedName>
</protein>
<dbReference type="STRING" id="402384.HM131_09910"/>
<dbReference type="Gene3D" id="3.30.240.20">
    <property type="entry name" value="bsu07140 like domains"/>
    <property type="match status" value="2"/>
</dbReference>
<keyword evidence="4 7" id="KW-0812">Transmembrane</keyword>
<dbReference type="InterPro" id="IPR023090">
    <property type="entry name" value="UPF0702_alpha/beta_dom_sf"/>
</dbReference>
<evidence type="ECO:0000256" key="1">
    <source>
        <dbReference type="ARBA" id="ARBA00004651"/>
    </source>
</evidence>
<organism evidence="9 10">
    <name type="scientific">Halobacillus mangrovi</name>
    <dbReference type="NCBI Taxonomy" id="402384"/>
    <lineage>
        <taxon>Bacteria</taxon>
        <taxon>Bacillati</taxon>
        <taxon>Bacillota</taxon>
        <taxon>Bacilli</taxon>
        <taxon>Bacillales</taxon>
        <taxon>Bacillaceae</taxon>
        <taxon>Halobacillus</taxon>
    </lineage>
</organism>
<keyword evidence="10" id="KW-1185">Reference proteome</keyword>
<comment type="similarity">
    <text evidence="2">Belongs to the UPF0702 family.</text>
</comment>
<evidence type="ECO:0000256" key="5">
    <source>
        <dbReference type="ARBA" id="ARBA00022989"/>
    </source>
</evidence>
<name>A0A1W5ZV01_9BACI</name>
<gene>
    <name evidence="9" type="ORF">HM131_09910</name>
</gene>
<keyword evidence="5 7" id="KW-1133">Transmembrane helix</keyword>
<sequence length="184" mass="21355">MNYELVYRLILLVVILYIVFVVFQMKVSPAKHFRLRNIFNSEPIIVMTNGRILEKELRKVRYNVDELISQLRKKDVFHLSEVESAILETDGSLSVLKKTDLSHYSFRNSLKGKAAREHPQIVVIEGNILDFSLKVIGKDKRWLTRTLRKNGIENLSNIMVAQVDPLGNFYIDTRTDLISFTSNE</sequence>
<feature type="transmembrane region" description="Helical" evidence="7">
    <location>
        <begin position="6"/>
        <end position="25"/>
    </location>
</feature>
<reference evidence="9 10" key="1">
    <citation type="submission" date="2017-04" db="EMBL/GenBank/DDBJ databases">
        <title>The whole genome sequencing and assembly of Halobacillus mangrovi strain.</title>
        <authorList>
            <person name="Lee S.-J."/>
            <person name="Park M.-K."/>
            <person name="Kim J.-Y."/>
            <person name="Lee Y.-J."/>
            <person name="Yi H."/>
            <person name="Bahn Y.-S."/>
            <person name="Kim J.F."/>
            <person name="Lee D.-W."/>
        </authorList>
    </citation>
    <scope>NUCLEOTIDE SEQUENCE [LARGE SCALE GENOMIC DNA]</scope>
    <source>
        <strain evidence="9 10">KTB 131</strain>
    </source>
</reference>
<evidence type="ECO:0000256" key="6">
    <source>
        <dbReference type="ARBA" id="ARBA00023136"/>
    </source>
</evidence>
<dbReference type="AlphaFoldDB" id="A0A1W5ZV01"/>
<dbReference type="KEGG" id="hmn:HM131_09910"/>
<keyword evidence="6 7" id="KW-0472">Membrane</keyword>
<dbReference type="EMBL" id="CP020772">
    <property type="protein sequence ID" value="ARI77134.1"/>
    <property type="molecule type" value="Genomic_DNA"/>
</dbReference>
<evidence type="ECO:0000256" key="2">
    <source>
        <dbReference type="ARBA" id="ARBA00006448"/>
    </source>
</evidence>
<dbReference type="InterPro" id="IPR007353">
    <property type="entry name" value="DUF421"/>
</dbReference>
<dbReference type="PANTHER" id="PTHR34582:SF6">
    <property type="entry name" value="UPF0702 TRANSMEMBRANE PROTEIN YCAP"/>
    <property type="match status" value="1"/>
</dbReference>
<evidence type="ECO:0000256" key="4">
    <source>
        <dbReference type="ARBA" id="ARBA00022692"/>
    </source>
</evidence>
<dbReference type="RefSeq" id="WP_085029606.1">
    <property type="nucleotide sequence ID" value="NZ_CP020772.1"/>
</dbReference>
<proteinExistence type="inferred from homology"/>
<feature type="domain" description="YetF C-terminal" evidence="8">
    <location>
        <begin position="34"/>
        <end position="164"/>
    </location>
</feature>
<evidence type="ECO:0000313" key="10">
    <source>
        <dbReference type="Proteomes" id="UP000192527"/>
    </source>
</evidence>
<evidence type="ECO:0000313" key="9">
    <source>
        <dbReference type="EMBL" id="ARI77134.1"/>
    </source>
</evidence>
<comment type="subcellular location">
    <subcellularLocation>
        <location evidence="1">Cell membrane</location>
        <topology evidence="1">Multi-pass membrane protein</topology>
    </subcellularLocation>
</comment>
<dbReference type="Pfam" id="PF04239">
    <property type="entry name" value="DUF421"/>
    <property type="match status" value="1"/>
</dbReference>
<dbReference type="GO" id="GO:0005886">
    <property type="term" value="C:plasma membrane"/>
    <property type="evidence" value="ECO:0007669"/>
    <property type="project" value="UniProtKB-SubCell"/>
</dbReference>
<evidence type="ECO:0000259" key="8">
    <source>
        <dbReference type="Pfam" id="PF04239"/>
    </source>
</evidence>
<dbReference type="OrthoDB" id="9778331at2"/>
<accession>A0A1W5ZV01</accession>
<keyword evidence="3" id="KW-1003">Cell membrane</keyword>
<dbReference type="Proteomes" id="UP000192527">
    <property type="component" value="Chromosome"/>
</dbReference>
<evidence type="ECO:0000256" key="3">
    <source>
        <dbReference type="ARBA" id="ARBA00022475"/>
    </source>
</evidence>